<organism evidence="2 3">
    <name type="scientific">Pedobacter zeae</name>
    <dbReference type="NCBI Taxonomy" id="1737356"/>
    <lineage>
        <taxon>Bacteria</taxon>
        <taxon>Pseudomonadati</taxon>
        <taxon>Bacteroidota</taxon>
        <taxon>Sphingobacteriia</taxon>
        <taxon>Sphingobacteriales</taxon>
        <taxon>Sphingobacteriaceae</taxon>
        <taxon>Pedobacter</taxon>
    </lineage>
</organism>
<dbReference type="RefSeq" id="WP_183763803.1">
    <property type="nucleotide sequence ID" value="NZ_BMHZ01000001.1"/>
</dbReference>
<gene>
    <name evidence="1" type="ORF">GCM10007422_03190</name>
    <name evidence="2" type="ORF">GGQ60_002335</name>
</gene>
<dbReference type="EMBL" id="BMHZ01000001">
    <property type="protein sequence ID" value="GGG93354.1"/>
    <property type="molecule type" value="Genomic_DNA"/>
</dbReference>
<evidence type="ECO:0000313" key="3">
    <source>
        <dbReference type="Proteomes" id="UP000532273"/>
    </source>
</evidence>
<accession>A0A7W6P6X6</accession>
<name>A0A7W6P6X6_9SPHI</name>
<proteinExistence type="predicted"/>
<dbReference type="Proteomes" id="UP000642938">
    <property type="component" value="Unassembled WGS sequence"/>
</dbReference>
<evidence type="ECO:0000313" key="2">
    <source>
        <dbReference type="EMBL" id="MBB4108354.1"/>
    </source>
</evidence>
<evidence type="ECO:0000313" key="4">
    <source>
        <dbReference type="Proteomes" id="UP000642938"/>
    </source>
</evidence>
<reference evidence="2 3" key="3">
    <citation type="submission" date="2020-08" db="EMBL/GenBank/DDBJ databases">
        <title>Genomic Encyclopedia of Type Strains, Phase IV (KMG-IV): sequencing the most valuable type-strain genomes for metagenomic binning, comparative biology and taxonomic classification.</title>
        <authorList>
            <person name="Goeker M."/>
        </authorList>
    </citation>
    <scope>NUCLEOTIDE SEQUENCE [LARGE SCALE GENOMIC DNA]</scope>
    <source>
        <strain evidence="2 3">DSM 100774</strain>
    </source>
</reference>
<sequence>MKVKERLINTFKLLGYTLSELDGMKPFFEGQNLNNQFYRRILLKNFFAVIETYLYISREMVLVKSLIDRDNDGLSWEEMSLLNQKKAGLNAKGEVIATDTYQNFIPSFRFSLSIFAKAFDSEMPDFSDIRFNHLQKMIKRRNDLTHPKSHQDISITDEEIKMLIPMFGWFINLHGKIDIGFKIWLEKIWPDL</sequence>
<dbReference type="Proteomes" id="UP000532273">
    <property type="component" value="Unassembled WGS sequence"/>
</dbReference>
<dbReference type="AlphaFoldDB" id="A0A7W6P6X6"/>
<evidence type="ECO:0008006" key="5">
    <source>
        <dbReference type="Google" id="ProtNLM"/>
    </source>
</evidence>
<evidence type="ECO:0000313" key="1">
    <source>
        <dbReference type="EMBL" id="GGG93354.1"/>
    </source>
</evidence>
<protein>
    <recommendedName>
        <fullName evidence="5">RiboL-PSP-HEPN domain-containing protein</fullName>
    </recommendedName>
</protein>
<keyword evidence="4" id="KW-1185">Reference proteome</keyword>
<comment type="caution">
    <text evidence="2">The sequence shown here is derived from an EMBL/GenBank/DDBJ whole genome shotgun (WGS) entry which is preliminary data.</text>
</comment>
<reference evidence="4" key="2">
    <citation type="journal article" date="2019" name="Int. J. Syst. Evol. Microbiol.">
        <title>The Global Catalogue of Microorganisms (GCM) 10K type strain sequencing project: providing services to taxonomists for standard genome sequencing and annotation.</title>
        <authorList>
            <consortium name="The Broad Institute Genomics Platform"/>
            <consortium name="The Broad Institute Genome Sequencing Center for Infectious Disease"/>
            <person name="Wu L."/>
            <person name="Ma J."/>
        </authorList>
    </citation>
    <scope>NUCLEOTIDE SEQUENCE [LARGE SCALE GENOMIC DNA]</scope>
    <source>
        <strain evidence="4">CGMCC 1.15287</strain>
    </source>
</reference>
<dbReference type="EMBL" id="JACIEF010000002">
    <property type="protein sequence ID" value="MBB4108354.1"/>
    <property type="molecule type" value="Genomic_DNA"/>
</dbReference>
<reference evidence="1" key="4">
    <citation type="submission" date="2024-05" db="EMBL/GenBank/DDBJ databases">
        <authorList>
            <person name="Sun Q."/>
            <person name="Zhou Y."/>
        </authorList>
    </citation>
    <scope>NUCLEOTIDE SEQUENCE</scope>
    <source>
        <strain evidence="1">CGMCC 1.15287</strain>
    </source>
</reference>
<reference evidence="1" key="1">
    <citation type="journal article" date="2014" name="Int. J. Syst. Evol. Microbiol.">
        <title>Complete genome of a new Firmicutes species belonging to the dominant human colonic microbiota ('Ruminococcus bicirculans') reveals two chromosomes and a selective capacity to utilize plant glucans.</title>
        <authorList>
            <consortium name="NISC Comparative Sequencing Program"/>
            <person name="Wegmann U."/>
            <person name="Louis P."/>
            <person name="Goesmann A."/>
            <person name="Henrissat B."/>
            <person name="Duncan S.H."/>
            <person name="Flint H.J."/>
        </authorList>
    </citation>
    <scope>NUCLEOTIDE SEQUENCE</scope>
    <source>
        <strain evidence="1">CGMCC 1.15287</strain>
    </source>
</reference>